<keyword evidence="2" id="KW-0808">Transferase</keyword>
<reference evidence="2" key="1">
    <citation type="journal article" date="2021" name="PeerJ">
        <title>Extensive microbial diversity within the chicken gut microbiome revealed by metagenomics and culture.</title>
        <authorList>
            <person name="Gilroy R."/>
            <person name="Ravi A."/>
            <person name="Getino M."/>
            <person name="Pursley I."/>
            <person name="Horton D.L."/>
            <person name="Alikhan N.F."/>
            <person name="Baker D."/>
            <person name="Gharbi K."/>
            <person name="Hall N."/>
            <person name="Watson M."/>
            <person name="Adriaenssens E.M."/>
            <person name="Foster-Nyarko E."/>
            <person name="Jarju S."/>
            <person name="Secka A."/>
            <person name="Antonio M."/>
            <person name="Oren A."/>
            <person name="Chaudhuri R.R."/>
            <person name="La Ragione R."/>
            <person name="Hildebrand F."/>
            <person name="Pallen M.J."/>
        </authorList>
    </citation>
    <scope>NUCLEOTIDE SEQUENCE</scope>
    <source>
        <strain evidence="2">B5_2728</strain>
    </source>
</reference>
<dbReference type="InterPro" id="IPR001173">
    <property type="entry name" value="Glyco_trans_2-like"/>
</dbReference>
<dbReference type="InterPro" id="IPR050834">
    <property type="entry name" value="Glycosyltransf_2"/>
</dbReference>
<dbReference type="EC" id="2.4.-.-" evidence="2"/>
<dbReference type="Proteomes" id="UP000713596">
    <property type="component" value="Unassembled WGS sequence"/>
</dbReference>
<dbReference type="PANTHER" id="PTHR43685:SF2">
    <property type="entry name" value="GLYCOSYLTRANSFERASE 2-LIKE DOMAIN-CONTAINING PROTEIN"/>
    <property type="match status" value="1"/>
</dbReference>
<dbReference type="PANTHER" id="PTHR43685">
    <property type="entry name" value="GLYCOSYLTRANSFERASE"/>
    <property type="match status" value="1"/>
</dbReference>
<dbReference type="SUPFAM" id="SSF53448">
    <property type="entry name" value="Nucleotide-diphospho-sugar transferases"/>
    <property type="match status" value="1"/>
</dbReference>
<dbReference type="GO" id="GO:0016757">
    <property type="term" value="F:glycosyltransferase activity"/>
    <property type="evidence" value="ECO:0007669"/>
    <property type="project" value="UniProtKB-KW"/>
</dbReference>
<dbReference type="EMBL" id="JAHLFP010000031">
    <property type="protein sequence ID" value="MBU3806034.1"/>
    <property type="molecule type" value="Genomic_DNA"/>
</dbReference>
<gene>
    <name evidence="2" type="ORF">H9882_03985</name>
</gene>
<organism evidence="2 3">
    <name type="scientific">Candidatus Allofournierella pullistercoris</name>
    <dbReference type="NCBI Taxonomy" id="2838597"/>
    <lineage>
        <taxon>Bacteria</taxon>
        <taxon>Bacillati</taxon>
        <taxon>Bacillota</taxon>
        <taxon>Clostridia</taxon>
        <taxon>Eubacteriales</taxon>
        <taxon>Oscillospiraceae</taxon>
        <taxon>Allofournierella</taxon>
    </lineage>
</organism>
<keyword evidence="2" id="KW-0328">Glycosyltransferase</keyword>
<comment type="caution">
    <text evidence="2">The sequence shown here is derived from an EMBL/GenBank/DDBJ whole genome shotgun (WGS) entry which is preliminary data.</text>
</comment>
<evidence type="ECO:0000259" key="1">
    <source>
        <dbReference type="Pfam" id="PF00535"/>
    </source>
</evidence>
<evidence type="ECO:0000313" key="2">
    <source>
        <dbReference type="EMBL" id="MBU3806034.1"/>
    </source>
</evidence>
<name>A0A948WQZ0_9FIRM</name>
<dbReference type="CDD" id="cd00761">
    <property type="entry name" value="Glyco_tranf_GTA_type"/>
    <property type="match status" value="1"/>
</dbReference>
<protein>
    <submittedName>
        <fullName evidence="2">Glycosyltransferase</fullName>
        <ecNumber evidence="2">2.4.-.-</ecNumber>
    </submittedName>
</protein>
<proteinExistence type="predicted"/>
<dbReference type="InterPro" id="IPR029044">
    <property type="entry name" value="Nucleotide-diphossugar_trans"/>
</dbReference>
<reference evidence="2" key="2">
    <citation type="submission" date="2021-04" db="EMBL/GenBank/DDBJ databases">
        <authorList>
            <person name="Gilroy R."/>
        </authorList>
    </citation>
    <scope>NUCLEOTIDE SEQUENCE</scope>
    <source>
        <strain evidence="2">B5_2728</strain>
    </source>
</reference>
<dbReference type="AlphaFoldDB" id="A0A948WQZ0"/>
<evidence type="ECO:0000313" key="3">
    <source>
        <dbReference type="Proteomes" id="UP000713596"/>
    </source>
</evidence>
<dbReference type="Pfam" id="PF00535">
    <property type="entry name" value="Glycos_transf_2"/>
    <property type="match status" value="1"/>
</dbReference>
<accession>A0A948WQZ0</accession>
<sequence length="327" mass="37092">MNPTPSICVVVVAHNPGPYFSDCVQSILAQTLAPQQIILVDNGCTDGTSALCNKLARQHPEIEVVHRDNLGASRGRAAGLAWCREKFVCFVDGDDLLHPQMLQWLWQACQQTGADVSVCGLQSFSDTPPAPAPCEPSVAVLFHPHHLRGLLLDKRVEYSMCNKLYRCTLLSELTWDSPIVYNEDLYLNWALFQKLSHVAVVEQAGYWYRQHPQSTSHRPLNHAMLQDQKQVAEAIYQQGQAPDTAQFVGAFYLEKLLYLDSMILRQRQPAPFKESHRDFVQAIRRQIKEQRRNPQLSFALKAIALMAGYLPGMYHVVCRLVLRDRQN</sequence>
<feature type="domain" description="Glycosyltransferase 2-like" evidence="1">
    <location>
        <begin position="8"/>
        <end position="137"/>
    </location>
</feature>
<dbReference type="Gene3D" id="3.90.550.10">
    <property type="entry name" value="Spore Coat Polysaccharide Biosynthesis Protein SpsA, Chain A"/>
    <property type="match status" value="1"/>
</dbReference>